<comment type="caution">
    <text evidence="1">The sequence shown here is derived from an EMBL/GenBank/DDBJ whole genome shotgun (WGS) entry which is preliminary data.</text>
</comment>
<sequence length="141" mass="16406">MRDDECRRPPLWERREGHVASWIYNKAHLLLARQPAPIFVPLRNVSLMAILHPQEWVFCDYIGGRLTVSSWHDFRPQERDSLEEPVNCLFDLYSPEAEIALKRLPMEFAHGLEHALAKTVPQTDARILPLTGSRPHDRYPS</sequence>
<reference evidence="1 2" key="1">
    <citation type="submission" date="2024-04" db="EMBL/GenBank/DDBJ databases">
        <authorList>
            <person name="Abashina T."/>
            <person name="Shaikin A."/>
        </authorList>
    </citation>
    <scope>NUCLEOTIDE SEQUENCE [LARGE SCALE GENOMIC DNA]</scope>
    <source>
        <strain evidence="1 2">AAFK</strain>
    </source>
</reference>
<keyword evidence="2" id="KW-1185">Reference proteome</keyword>
<gene>
    <name evidence="1" type="ORF">WOB96_08450</name>
</gene>
<accession>A0ABU9D8E9</accession>
<proteinExistence type="predicted"/>
<dbReference type="EMBL" id="JBBPCO010000007">
    <property type="protein sequence ID" value="MEK8089799.1"/>
    <property type="molecule type" value="Genomic_DNA"/>
</dbReference>
<evidence type="ECO:0000313" key="2">
    <source>
        <dbReference type="Proteomes" id="UP001446205"/>
    </source>
</evidence>
<dbReference type="Proteomes" id="UP001446205">
    <property type="component" value="Unassembled WGS sequence"/>
</dbReference>
<dbReference type="RefSeq" id="WP_341370856.1">
    <property type="nucleotide sequence ID" value="NZ_JBBPCO010000007.1"/>
</dbReference>
<protein>
    <submittedName>
        <fullName evidence="1">Uncharacterized protein</fullName>
    </submittedName>
</protein>
<name>A0ABU9D8E9_9PROT</name>
<evidence type="ECO:0000313" key="1">
    <source>
        <dbReference type="EMBL" id="MEK8089799.1"/>
    </source>
</evidence>
<organism evidence="1 2">
    <name type="scientific">Thermithiobacillus plumbiphilus</name>
    <dbReference type="NCBI Taxonomy" id="1729899"/>
    <lineage>
        <taxon>Bacteria</taxon>
        <taxon>Pseudomonadati</taxon>
        <taxon>Pseudomonadota</taxon>
        <taxon>Acidithiobacillia</taxon>
        <taxon>Acidithiobacillales</taxon>
        <taxon>Thermithiobacillaceae</taxon>
        <taxon>Thermithiobacillus</taxon>
    </lineage>
</organism>